<reference evidence="3 4" key="1">
    <citation type="journal article" date="2023" name="Arcadia Sci">
        <title>De novo assembly of a long-read Amblyomma americanum tick genome.</title>
        <authorList>
            <person name="Chou S."/>
            <person name="Poskanzer K.E."/>
            <person name="Rollins M."/>
            <person name="Thuy-Boun P.S."/>
        </authorList>
    </citation>
    <scope>NUCLEOTIDE SEQUENCE [LARGE SCALE GENOMIC DNA]</scope>
    <source>
        <strain evidence="3">F_SG_1</strain>
        <tissue evidence="3">Salivary glands</tissue>
    </source>
</reference>
<evidence type="ECO:0000313" key="3">
    <source>
        <dbReference type="EMBL" id="KAK8767876.1"/>
    </source>
</evidence>
<organism evidence="3 4">
    <name type="scientific">Amblyomma americanum</name>
    <name type="common">Lone star tick</name>
    <dbReference type="NCBI Taxonomy" id="6943"/>
    <lineage>
        <taxon>Eukaryota</taxon>
        <taxon>Metazoa</taxon>
        <taxon>Ecdysozoa</taxon>
        <taxon>Arthropoda</taxon>
        <taxon>Chelicerata</taxon>
        <taxon>Arachnida</taxon>
        <taxon>Acari</taxon>
        <taxon>Parasitiformes</taxon>
        <taxon>Ixodida</taxon>
        <taxon>Ixodoidea</taxon>
        <taxon>Ixodidae</taxon>
        <taxon>Amblyomminae</taxon>
        <taxon>Amblyomma</taxon>
    </lineage>
</organism>
<keyword evidence="1" id="KW-0677">Repeat</keyword>
<gene>
    <name evidence="3" type="ORF">V5799_005344</name>
</gene>
<dbReference type="PROSITE" id="PS50330">
    <property type="entry name" value="UIM"/>
    <property type="match status" value="1"/>
</dbReference>
<feature type="region of interest" description="Disordered" evidence="2">
    <location>
        <begin position="88"/>
        <end position="119"/>
    </location>
</feature>
<dbReference type="AlphaFoldDB" id="A0AAQ4DZI6"/>
<dbReference type="Proteomes" id="UP001321473">
    <property type="component" value="Unassembled WGS sequence"/>
</dbReference>
<dbReference type="InterPro" id="IPR003903">
    <property type="entry name" value="UIM_dom"/>
</dbReference>
<dbReference type="InterPro" id="IPR049590">
    <property type="entry name" value="PSMD4_RAZUL-like"/>
</dbReference>
<evidence type="ECO:0000313" key="4">
    <source>
        <dbReference type="Proteomes" id="UP001321473"/>
    </source>
</evidence>
<feature type="region of interest" description="Disordered" evidence="2">
    <location>
        <begin position="1"/>
        <end position="20"/>
    </location>
</feature>
<keyword evidence="4" id="KW-1185">Reference proteome</keyword>
<evidence type="ECO:0000256" key="2">
    <source>
        <dbReference type="SAM" id="MobiDB-lite"/>
    </source>
</evidence>
<accession>A0AAQ4DZI6</accession>
<protein>
    <submittedName>
        <fullName evidence="3">Uncharacterized protein</fullName>
    </submittedName>
</protein>
<proteinExistence type="predicted"/>
<dbReference type="CDD" id="cd22297">
    <property type="entry name" value="PSMD4_RAZUL"/>
    <property type="match status" value="1"/>
</dbReference>
<dbReference type="Gene3D" id="6.10.300.40">
    <property type="match status" value="1"/>
</dbReference>
<evidence type="ECO:0000256" key="1">
    <source>
        <dbReference type="ARBA" id="ARBA00022737"/>
    </source>
</evidence>
<sequence>MSMETEPAPAATTSSLPDFAAMTEDEQIAYAMQMSLQQAQSDRAQEVTAIVQGEAESEDYEMIRDPAFLLYVLENLPGVDPQSETVRNALGELTQGDAGKKSAEKDKGTQDKDKSSGDK</sequence>
<dbReference type="EMBL" id="JARKHS020024844">
    <property type="protein sequence ID" value="KAK8767876.1"/>
    <property type="molecule type" value="Genomic_DNA"/>
</dbReference>
<dbReference type="Pfam" id="PF02809">
    <property type="entry name" value="UIM"/>
    <property type="match status" value="1"/>
</dbReference>
<name>A0AAQ4DZI6_AMBAM</name>
<feature type="compositionally biased region" description="Basic and acidic residues" evidence="2">
    <location>
        <begin position="98"/>
        <end position="119"/>
    </location>
</feature>
<comment type="caution">
    <text evidence="3">The sequence shown here is derived from an EMBL/GenBank/DDBJ whole genome shotgun (WGS) entry which is preliminary data.</text>
</comment>